<accession>A0ABV0BJ52</accession>
<evidence type="ECO:0000256" key="2">
    <source>
        <dbReference type="ARBA" id="ARBA00001933"/>
    </source>
</evidence>
<evidence type="ECO:0000256" key="7">
    <source>
        <dbReference type="HAMAP-Rule" id="MF_01201"/>
    </source>
</evidence>
<comment type="cofactor">
    <cofactor evidence="2 7">
        <name>pyridoxal 5'-phosphate</name>
        <dbReference type="ChEBI" id="CHEBI:597326"/>
    </cofactor>
</comment>
<protein>
    <recommendedName>
        <fullName evidence="4 7">Alanine racemase</fullName>
        <ecNumber evidence="4 7">5.1.1.1</ecNumber>
    </recommendedName>
</protein>
<dbReference type="SMART" id="SM01005">
    <property type="entry name" value="Ala_racemase_C"/>
    <property type="match status" value="1"/>
</dbReference>
<reference evidence="9 10" key="1">
    <citation type="submission" date="2024-04" db="EMBL/GenBank/DDBJ databases">
        <title>A novel species isolated from cricket.</title>
        <authorList>
            <person name="Wang H.-C."/>
        </authorList>
    </citation>
    <scope>NUCLEOTIDE SEQUENCE [LARGE SCALE GENOMIC DNA]</scope>
    <source>
        <strain evidence="9 10">WL0021</strain>
    </source>
</reference>
<comment type="catalytic activity">
    <reaction evidence="1 7">
        <text>L-alanine = D-alanine</text>
        <dbReference type="Rhea" id="RHEA:20249"/>
        <dbReference type="ChEBI" id="CHEBI:57416"/>
        <dbReference type="ChEBI" id="CHEBI:57972"/>
        <dbReference type="EC" id="5.1.1.1"/>
    </reaction>
</comment>
<comment type="similarity">
    <text evidence="3 7">Belongs to the alanine racemase family.</text>
</comment>
<evidence type="ECO:0000256" key="1">
    <source>
        <dbReference type="ARBA" id="ARBA00000316"/>
    </source>
</evidence>
<feature type="binding site" evidence="7">
    <location>
        <position position="330"/>
    </location>
    <ligand>
        <name>substrate</name>
    </ligand>
</feature>
<feature type="domain" description="Alanine racemase C-terminal" evidence="8">
    <location>
        <begin position="251"/>
        <end position="387"/>
    </location>
</feature>
<evidence type="ECO:0000313" key="9">
    <source>
        <dbReference type="EMBL" id="MEN3930608.1"/>
    </source>
</evidence>
<feature type="modified residue" description="N6-(pyridoxal phosphate)lysine" evidence="7">
    <location>
        <position position="53"/>
    </location>
</feature>
<dbReference type="InterPro" id="IPR020622">
    <property type="entry name" value="Ala_racemase_pyridoxalP-BS"/>
</dbReference>
<feature type="binding site" evidence="7">
    <location>
        <position position="151"/>
    </location>
    <ligand>
        <name>substrate</name>
    </ligand>
</feature>
<keyword evidence="5 7" id="KW-0663">Pyridoxal phosphate</keyword>
<dbReference type="Proteomes" id="UP001418637">
    <property type="component" value="Unassembled WGS sequence"/>
</dbReference>
<sequence>MSTGMNRETPHSDSTIPAAEAGGILTINLNALVANWLFLKSQAATAECAAVVKANAYGIGIEHAVPALLKAGCKTFFVALLSEAKRVRNITPDATIYVLNGLFADTETTYAAYNIRPVLGSIEELERWSLFCKHTGKKLPAALHIDTGMSRLGITPDDISTVAQSPLLESFELSLLMSHFVSSEEPDNQLNQRQIDCFENCRQLFPGIPASLSNSSGILLANAPTYDLLRPGYALYGGNPTPGKPNPMQEVVTLKGRIVQIRTVPAGTSIGYNSRWITDGEMRLATISIGYADGYPRSTSGTKDKHLANKPAGIAVVSGERCPFIGTVSMDLIIINITKIDPASVKVGDLVTLIGDGISVDDVGLSAGTNGYEVLTHLGKRYFRQYIGGDIDG</sequence>
<dbReference type="SUPFAM" id="SSF50621">
    <property type="entry name" value="Alanine racemase C-terminal domain-like"/>
    <property type="match status" value="1"/>
</dbReference>
<dbReference type="HAMAP" id="MF_01201">
    <property type="entry name" value="Ala_racemase"/>
    <property type="match status" value="1"/>
</dbReference>
<dbReference type="GO" id="GO:0008784">
    <property type="term" value="F:alanine racemase activity"/>
    <property type="evidence" value="ECO:0007669"/>
    <property type="project" value="UniProtKB-EC"/>
</dbReference>
<dbReference type="Pfam" id="PF01168">
    <property type="entry name" value="Ala_racemase_N"/>
    <property type="match status" value="1"/>
</dbReference>
<dbReference type="InterPro" id="IPR009006">
    <property type="entry name" value="Ala_racemase/Decarboxylase_C"/>
</dbReference>
<feature type="active site" description="Proton acceptor; specific for L-alanine" evidence="7">
    <location>
        <position position="272"/>
    </location>
</feature>
<proteinExistence type="inferred from homology"/>
<dbReference type="EMBL" id="JBBYXI010000002">
    <property type="protein sequence ID" value="MEN3930608.1"/>
    <property type="molecule type" value="Genomic_DNA"/>
</dbReference>
<dbReference type="Gene3D" id="3.20.20.10">
    <property type="entry name" value="Alanine racemase"/>
    <property type="match status" value="1"/>
</dbReference>
<evidence type="ECO:0000313" key="10">
    <source>
        <dbReference type="Proteomes" id="UP001418637"/>
    </source>
</evidence>
<organism evidence="9 10">
    <name type="scientific">Hohaiivirga grylli</name>
    <dbReference type="NCBI Taxonomy" id="3133970"/>
    <lineage>
        <taxon>Bacteria</taxon>
        <taxon>Pseudomonadati</taxon>
        <taxon>Pseudomonadota</taxon>
        <taxon>Alphaproteobacteria</taxon>
        <taxon>Hyphomicrobiales</taxon>
        <taxon>Methylobacteriaceae</taxon>
        <taxon>Hohaiivirga</taxon>
    </lineage>
</organism>
<name>A0ABV0BJ52_9HYPH</name>
<dbReference type="InterPro" id="IPR011079">
    <property type="entry name" value="Ala_racemase_C"/>
</dbReference>
<gene>
    <name evidence="9" type="primary">alr</name>
    <name evidence="9" type="ORF">WJT86_05960</name>
</gene>
<dbReference type="PANTHER" id="PTHR30511">
    <property type="entry name" value="ALANINE RACEMASE"/>
    <property type="match status" value="1"/>
</dbReference>
<evidence type="ECO:0000256" key="3">
    <source>
        <dbReference type="ARBA" id="ARBA00007880"/>
    </source>
</evidence>
<dbReference type="NCBIfam" id="TIGR00492">
    <property type="entry name" value="alr"/>
    <property type="match status" value="1"/>
</dbReference>
<dbReference type="PANTHER" id="PTHR30511:SF0">
    <property type="entry name" value="ALANINE RACEMASE, CATABOLIC-RELATED"/>
    <property type="match status" value="1"/>
</dbReference>
<comment type="function">
    <text evidence="7">Catalyzes the interconversion of L-alanine and D-alanine. May also act on other amino acids.</text>
</comment>
<comment type="pathway">
    <text evidence="7">Amino-acid biosynthesis; D-alanine biosynthesis; D-alanine from L-alanine: step 1/1.</text>
</comment>
<dbReference type="InterPro" id="IPR001608">
    <property type="entry name" value="Ala_racemase_N"/>
</dbReference>
<evidence type="ECO:0000256" key="5">
    <source>
        <dbReference type="ARBA" id="ARBA00022898"/>
    </source>
</evidence>
<dbReference type="InterPro" id="IPR000821">
    <property type="entry name" value="Ala_racemase"/>
</dbReference>
<dbReference type="PRINTS" id="PR00992">
    <property type="entry name" value="ALARACEMASE"/>
</dbReference>
<dbReference type="EC" id="5.1.1.1" evidence="4 7"/>
<dbReference type="RefSeq" id="WP_346336611.1">
    <property type="nucleotide sequence ID" value="NZ_JBBYXI010000002.1"/>
</dbReference>
<dbReference type="InterPro" id="IPR029066">
    <property type="entry name" value="PLP-binding_barrel"/>
</dbReference>
<dbReference type="CDD" id="cd00430">
    <property type="entry name" value="PLPDE_III_AR"/>
    <property type="match status" value="1"/>
</dbReference>
<dbReference type="PROSITE" id="PS00395">
    <property type="entry name" value="ALANINE_RACEMASE"/>
    <property type="match status" value="1"/>
</dbReference>
<dbReference type="Pfam" id="PF00842">
    <property type="entry name" value="Ala_racemase_C"/>
    <property type="match status" value="1"/>
</dbReference>
<evidence type="ECO:0000256" key="6">
    <source>
        <dbReference type="ARBA" id="ARBA00023235"/>
    </source>
</evidence>
<comment type="caution">
    <text evidence="9">The sequence shown here is derived from an EMBL/GenBank/DDBJ whole genome shotgun (WGS) entry which is preliminary data.</text>
</comment>
<keyword evidence="10" id="KW-1185">Reference proteome</keyword>
<dbReference type="SUPFAM" id="SSF51419">
    <property type="entry name" value="PLP-binding barrel"/>
    <property type="match status" value="1"/>
</dbReference>
<dbReference type="Gene3D" id="2.40.37.10">
    <property type="entry name" value="Lyase, Ornithine Decarboxylase, Chain A, domain 1"/>
    <property type="match status" value="1"/>
</dbReference>
<evidence type="ECO:0000256" key="4">
    <source>
        <dbReference type="ARBA" id="ARBA00013089"/>
    </source>
</evidence>
<evidence type="ECO:0000259" key="8">
    <source>
        <dbReference type="SMART" id="SM01005"/>
    </source>
</evidence>
<feature type="active site" description="Proton acceptor; specific for D-alanine" evidence="7">
    <location>
        <position position="53"/>
    </location>
</feature>
<keyword evidence="6 7" id="KW-0413">Isomerase</keyword>